<organism evidence="1 2">
    <name type="scientific">Fusarium flagelliforme</name>
    <dbReference type="NCBI Taxonomy" id="2675880"/>
    <lineage>
        <taxon>Eukaryota</taxon>
        <taxon>Fungi</taxon>
        <taxon>Dikarya</taxon>
        <taxon>Ascomycota</taxon>
        <taxon>Pezizomycotina</taxon>
        <taxon>Sordariomycetes</taxon>
        <taxon>Hypocreomycetidae</taxon>
        <taxon>Hypocreales</taxon>
        <taxon>Nectriaceae</taxon>
        <taxon>Fusarium</taxon>
        <taxon>Fusarium incarnatum-equiseti species complex</taxon>
    </lineage>
</organism>
<dbReference type="SUPFAM" id="SSF52540">
    <property type="entry name" value="P-loop containing nucleoside triphosphate hydrolases"/>
    <property type="match status" value="1"/>
</dbReference>
<name>A0A395MDR3_9HYPO</name>
<keyword evidence="2" id="KW-1185">Reference proteome</keyword>
<dbReference type="InterPro" id="IPR027417">
    <property type="entry name" value="P-loop_NTPase"/>
</dbReference>
<sequence>MEASIGSQTSLEQEKSHDAVLDLSFYNKEYRDEYKEIIERNGGRWVLVYLDVDRELLWTRIRKRRAERDALDPQDPARNGDSAFDIDDATFDMYLDGFEPPQGEGEIVIKVR</sequence>
<accession>A0A395MDR3</accession>
<dbReference type="EMBL" id="PXXK01000323">
    <property type="protein sequence ID" value="RFN46057.1"/>
    <property type="molecule type" value="Genomic_DNA"/>
</dbReference>
<proteinExistence type="predicted"/>
<evidence type="ECO:0000313" key="2">
    <source>
        <dbReference type="Proteomes" id="UP000265631"/>
    </source>
</evidence>
<dbReference type="Gene3D" id="3.40.50.300">
    <property type="entry name" value="P-loop containing nucleotide triphosphate hydrolases"/>
    <property type="match status" value="1"/>
</dbReference>
<gene>
    <name evidence="1" type="ORF">FIE12Z_9697</name>
</gene>
<evidence type="ECO:0000313" key="1">
    <source>
        <dbReference type="EMBL" id="RFN46057.1"/>
    </source>
</evidence>
<dbReference type="Proteomes" id="UP000265631">
    <property type="component" value="Unassembled WGS sequence"/>
</dbReference>
<comment type="caution">
    <text evidence="1">The sequence shown here is derived from an EMBL/GenBank/DDBJ whole genome shotgun (WGS) entry which is preliminary data.</text>
</comment>
<reference evidence="1 2" key="1">
    <citation type="journal article" date="2018" name="PLoS Pathog.">
        <title>Evolution of structural diversity of trichothecenes, a family of toxins produced by plant pathogenic and entomopathogenic fungi.</title>
        <authorList>
            <person name="Proctor R.H."/>
            <person name="McCormick S.P."/>
            <person name="Kim H.S."/>
            <person name="Cardoza R.E."/>
            <person name="Stanley A.M."/>
            <person name="Lindo L."/>
            <person name="Kelly A."/>
            <person name="Brown D.W."/>
            <person name="Lee T."/>
            <person name="Vaughan M.M."/>
            <person name="Alexander N.J."/>
            <person name="Busman M."/>
            <person name="Gutierrez S."/>
        </authorList>
    </citation>
    <scope>NUCLEOTIDE SEQUENCE [LARGE SCALE GENOMIC DNA]</scope>
    <source>
        <strain evidence="1 2">NRRL 13405</strain>
    </source>
</reference>
<protein>
    <submittedName>
        <fullName evidence="1">Uncharacterized protein</fullName>
    </submittedName>
</protein>
<dbReference type="AlphaFoldDB" id="A0A395MDR3"/>